<dbReference type="Proteomes" id="UP001487740">
    <property type="component" value="Unassembled WGS sequence"/>
</dbReference>
<evidence type="ECO:0000256" key="1">
    <source>
        <dbReference type="ARBA" id="ARBA00007633"/>
    </source>
</evidence>
<evidence type="ECO:0000256" key="5">
    <source>
        <dbReference type="SAM" id="MobiDB-lite"/>
    </source>
</evidence>
<reference evidence="8 9" key="1">
    <citation type="submission" date="2023-03" db="EMBL/GenBank/DDBJ databases">
        <title>High-quality genome of Scylla paramamosain provides insights in environmental adaptation.</title>
        <authorList>
            <person name="Zhang L."/>
        </authorList>
    </citation>
    <scope>NUCLEOTIDE SEQUENCE [LARGE SCALE GENOMIC DNA]</scope>
    <source>
        <strain evidence="8">LZ_2023a</strain>
        <tissue evidence="8">Muscle</tissue>
    </source>
</reference>
<keyword evidence="9" id="KW-1185">Reference proteome</keyword>
<accession>A0AAW0TP20</accession>
<dbReference type="InterPro" id="IPR057724">
    <property type="entry name" value="TCTN1-3_N"/>
</dbReference>
<dbReference type="InterPro" id="IPR011677">
    <property type="entry name" value="TCTN1-3_dom"/>
</dbReference>
<keyword evidence="3" id="KW-0970">Cilium biogenesis/degradation</keyword>
<dbReference type="Pfam" id="PF25752">
    <property type="entry name" value="DUF1619_N"/>
    <property type="match status" value="1"/>
</dbReference>
<comment type="caution">
    <text evidence="8">The sequence shown here is derived from an EMBL/GenBank/DDBJ whole genome shotgun (WGS) entry which is preliminary data.</text>
</comment>
<feature type="domain" description="Tectonic-1-3" evidence="6">
    <location>
        <begin position="373"/>
        <end position="544"/>
    </location>
</feature>
<dbReference type="Pfam" id="PF07773">
    <property type="entry name" value="TCTN_DUF1619"/>
    <property type="match status" value="1"/>
</dbReference>
<keyword evidence="2" id="KW-0732">Signal</keyword>
<evidence type="ECO:0008006" key="10">
    <source>
        <dbReference type="Google" id="ProtNLM"/>
    </source>
</evidence>
<protein>
    <recommendedName>
        <fullName evidence="10">Tectonic</fullName>
    </recommendedName>
</protein>
<feature type="compositionally biased region" description="Low complexity" evidence="5">
    <location>
        <begin position="243"/>
        <end position="258"/>
    </location>
</feature>
<sequence>MTPTTTATTDGDGDGDEEDDDDEDELFLGDFCLCDLKVDVCDVNCCCDMDCSASDRLAFSHCLPRPSPTPDHRYCFQHKIVFSSTEEYKVEVDQGGLTCVLIDNLPQHSSHTPVKVARTLEEFEALESRSKAFPWPQMPPQPGTDTTSQDARYSYGDLVWGYERDGVMVNMGLPTAIVGSECQAQEDIQYLRDIRTACSRVLQSAPKGCLTPELSASTYLTLTVLSGAPADSESINVTEDLDNTTTTPTTPENTTTLPPTTPDTPTPTLETTNKTNMMQITPYLCQTDTNDEETCIEVELTDIPTPAYTNGECTNTIRRLDYIFVHNGVEGMVEVRAMIRLGNTSLEGRLQRQEFSARFVWEESLDKEVFKRSGRPGYVVGKPLLLGRVVENVTEEGEVRSAISLDLDPTKWLTLLSPGSRGHCHRRTQVKFGIDMRSSCSLEVTRDDLDCDELRGQILGSLLGSYLGDLGVLRVGSYGDVSVANVADWVPILVPVESRRVSTDRRRTSKCQGIIQSVHLEVFYSLQGALHNPQAKIIAVVLRLGPPQSFPQIQKASSSSTFSLELYSTDAAEAGLKLRKCESQHSTAQHDIVARRTATANIPIAEQSGFTLKAQA</sequence>
<feature type="domain" description="Tectonic-1-3 N-terminal" evidence="7">
    <location>
        <begin position="31"/>
        <end position="85"/>
    </location>
</feature>
<evidence type="ECO:0000259" key="6">
    <source>
        <dbReference type="Pfam" id="PF07773"/>
    </source>
</evidence>
<evidence type="ECO:0000313" key="8">
    <source>
        <dbReference type="EMBL" id="KAK8389494.1"/>
    </source>
</evidence>
<evidence type="ECO:0000256" key="3">
    <source>
        <dbReference type="ARBA" id="ARBA00022794"/>
    </source>
</evidence>
<gene>
    <name evidence="8" type="ORF">O3P69_008887</name>
</gene>
<proteinExistence type="inferred from homology"/>
<dbReference type="InterPro" id="IPR040354">
    <property type="entry name" value="TCTN1-3"/>
</dbReference>
<feature type="region of interest" description="Disordered" evidence="5">
    <location>
        <begin position="1"/>
        <end position="22"/>
    </location>
</feature>
<dbReference type="AlphaFoldDB" id="A0AAW0TP20"/>
<dbReference type="GO" id="GO:0060271">
    <property type="term" value="P:cilium assembly"/>
    <property type="evidence" value="ECO:0007669"/>
    <property type="project" value="TreeGrafter"/>
</dbReference>
<dbReference type="EMBL" id="JARAKH010000027">
    <property type="protein sequence ID" value="KAK8389494.1"/>
    <property type="molecule type" value="Genomic_DNA"/>
</dbReference>
<comment type="similarity">
    <text evidence="1">Belongs to the tectonic family.</text>
</comment>
<keyword evidence="4" id="KW-0325">Glycoprotein</keyword>
<name>A0AAW0TP20_SCYPA</name>
<evidence type="ECO:0000259" key="7">
    <source>
        <dbReference type="Pfam" id="PF25752"/>
    </source>
</evidence>
<dbReference type="PANTHER" id="PTHR14611">
    <property type="entry name" value="TECTONIC FAMILY MEMBER"/>
    <property type="match status" value="1"/>
</dbReference>
<evidence type="ECO:0000256" key="2">
    <source>
        <dbReference type="ARBA" id="ARBA00022729"/>
    </source>
</evidence>
<evidence type="ECO:0000313" key="9">
    <source>
        <dbReference type="Proteomes" id="UP001487740"/>
    </source>
</evidence>
<dbReference type="PANTHER" id="PTHR14611:SF2">
    <property type="entry name" value="TECTONIC"/>
    <property type="match status" value="1"/>
</dbReference>
<feature type="region of interest" description="Disordered" evidence="5">
    <location>
        <begin position="240"/>
        <end position="272"/>
    </location>
</feature>
<feature type="compositionally biased region" description="Acidic residues" evidence="5">
    <location>
        <begin position="11"/>
        <end position="22"/>
    </location>
</feature>
<organism evidence="8 9">
    <name type="scientific">Scylla paramamosain</name>
    <name type="common">Mud crab</name>
    <dbReference type="NCBI Taxonomy" id="85552"/>
    <lineage>
        <taxon>Eukaryota</taxon>
        <taxon>Metazoa</taxon>
        <taxon>Ecdysozoa</taxon>
        <taxon>Arthropoda</taxon>
        <taxon>Crustacea</taxon>
        <taxon>Multicrustacea</taxon>
        <taxon>Malacostraca</taxon>
        <taxon>Eumalacostraca</taxon>
        <taxon>Eucarida</taxon>
        <taxon>Decapoda</taxon>
        <taxon>Pleocyemata</taxon>
        <taxon>Brachyura</taxon>
        <taxon>Eubrachyura</taxon>
        <taxon>Portunoidea</taxon>
        <taxon>Portunidae</taxon>
        <taxon>Portuninae</taxon>
        <taxon>Scylla</taxon>
    </lineage>
</organism>
<evidence type="ECO:0000256" key="4">
    <source>
        <dbReference type="ARBA" id="ARBA00023180"/>
    </source>
</evidence>